<dbReference type="PANTHER" id="PTHR35871">
    <property type="entry name" value="EXPRESSED PROTEIN"/>
    <property type="match status" value="1"/>
</dbReference>
<feature type="non-terminal residue" evidence="1">
    <location>
        <position position="1"/>
    </location>
</feature>
<dbReference type="Proteomes" id="UP000663828">
    <property type="component" value="Unassembled WGS sequence"/>
</dbReference>
<organism evidence="1 2">
    <name type="scientific">Adineta ricciae</name>
    <name type="common">Rotifer</name>
    <dbReference type="NCBI Taxonomy" id="249248"/>
    <lineage>
        <taxon>Eukaryota</taxon>
        <taxon>Metazoa</taxon>
        <taxon>Spiralia</taxon>
        <taxon>Gnathifera</taxon>
        <taxon>Rotifera</taxon>
        <taxon>Eurotatoria</taxon>
        <taxon>Bdelloidea</taxon>
        <taxon>Adinetida</taxon>
        <taxon>Adinetidae</taxon>
        <taxon>Adineta</taxon>
    </lineage>
</organism>
<accession>A0A816GCQ1</accession>
<evidence type="ECO:0000313" key="1">
    <source>
        <dbReference type="EMBL" id="CAF1671912.1"/>
    </source>
</evidence>
<keyword evidence="2" id="KW-1185">Reference proteome</keyword>
<name>A0A816GCQ1_ADIRI</name>
<gene>
    <name evidence="1" type="ORF">XAT740_LOCUS58847</name>
</gene>
<reference evidence="1" key="1">
    <citation type="submission" date="2021-02" db="EMBL/GenBank/DDBJ databases">
        <authorList>
            <person name="Nowell W R."/>
        </authorList>
    </citation>
    <scope>NUCLEOTIDE SEQUENCE</scope>
</reference>
<sequence length="478" mass="54522">MPKISRRRAHCKAISQRFSTNEDAGDGTDYSDFEESLESTTKAVKDLPVVNFREENVMNDIGDLFELCRAHCPIKYLSVLLYMTMKRFDIGWQQSNEFLSAIGGLTVETAHKWTQIYIHGDFDDFCSENRGGKHSDGFYDLFPDIEIEAKSFVLQRCSQKTSNFVVNDLGNFIDEKFYLTTDIVKVKDAPLVRSIAACRLDMRNWGARYDSTGNRPYFAGHERPDVVEHRNEFVKYFLSRANNYFTITNGDMPQWHYPVGDSPTILIFHDESTFRSGEIHHKRWFFGDGAPLYNKGRGRSNMVSDFIVMHPSGPFFRLNAAEFAEAVKHYPQLRTKCDIDYVEGSATASIHVGHDAYFDNATVLQQFERLFQMIKFKQAFKGHIIECVVDNARTHTAKSHSVFDFGKGVGTRCPVNTIEYVDDRGMKRSLSCLFDAGPNKGLSKGLLELAREIKIRIPPGATLQCIRELLAKHPAFNT</sequence>
<dbReference type="EMBL" id="CAJNOR010013178">
    <property type="protein sequence ID" value="CAF1671912.1"/>
    <property type="molecule type" value="Genomic_DNA"/>
</dbReference>
<proteinExistence type="predicted"/>
<protein>
    <submittedName>
        <fullName evidence="1">Uncharacterized protein</fullName>
    </submittedName>
</protein>
<dbReference type="PANTHER" id="PTHR35871:SF1">
    <property type="entry name" value="CXC1-LIKE CYSTEINE CLUSTER ASSOCIATED WITH KDZ TRANSPOSASES DOMAIN-CONTAINING PROTEIN"/>
    <property type="match status" value="1"/>
</dbReference>
<evidence type="ECO:0000313" key="2">
    <source>
        <dbReference type="Proteomes" id="UP000663828"/>
    </source>
</evidence>
<comment type="caution">
    <text evidence="1">The sequence shown here is derived from an EMBL/GenBank/DDBJ whole genome shotgun (WGS) entry which is preliminary data.</text>
</comment>
<dbReference type="AlphaFoldDB" id="A0A816GCQ1"/>